<dbReference type="PROSITE" id="PS50293">
    <property type="entry name" value="TPR_REGION"/>
    <property type="match status" value="1"/>
</dbReference>
<dbReference type="OrthoDB" id="703278at2"/>
<keyword evidence="1" id="KW-0802">TPR repeat</keyword>
<dbReference type="AlphaFoldDB" id="A0A7J5ALS8"/>
<dbReference type="SMART" id="SM00028">
    <property type="entry name" value="TPR"/>
    <property type="match status" value="1"/>
</dbReference>
<keyword evidence="3" id="KW-1185">Reference proteome</keyword>
<dbReference type="EMBL" id="WAAU01000012">
    <property type="protein sequence ID" value="KAB1158551.1"/>
    <property type="molecule type" value="Genomic_DNA"/>
</dbReference>
<evidence type="ECO:0000256" key="1">
    <source>
        <dbReference type="PROSITE-ProRule" id="PRU00339"/>
    </source>
</evidence>
<evidence type="ECO:0000313" key="3">
    <source>
        <dbReference type="Proteomes" id="UP000467305"/>
    </source>
</evidence>
<accession>A0A7J5ALS8</accession>
<dbReference type="Pfam" id="PF00515">
    <property type="entry name" value="TPR_1"/>
    <property type="match status" value="1"/>
</dbReference>
<dbReference type="InterPro" id="IPR011990">
    <property type="entry name" value="TPR-like_helical_dom_sf"/>
</dbReference>
<gene>
    <name evidence="2" type="ORF">F7018_07995</name>
</gene>
<name>A0A7J5ALS8_9FLAO</name>
<dbReference type="Proteomes" id="UP000467305">
    <property type="component" value="Unassembled WGS sequence"/>
</dbReference>
<protein>
    <recommendedName>
        <fullName evidence="4">Tetratricopeptide repeat protein</fullName>
    </recommendedName>
</protein>
<proteinExistence type="predicted"/>
<evidence type="ECO:0008006" key="4">
    <source>
        <dbReference type="Google" id="ProtNLM"/>
    </source>
</evidence>
<sequence>MEWYRKKSWSEKDKEEFFNRLKRARKYNRAQYLKIQAIELIETNNLKLLDIAESLLNKMLNEYSEEKSQISSALNSLGDIYLKQNEIEKAIEFYRKSIDFEKNFPNVKTQSYLEYSELIIKNNKLEEFDFVETIILERFDDIIFPIEKYKTASILSIVYEKKGLKESSTKYAEIAEQNANKETSGLRYHQHLGLVNKRINWLDRLVKRK</sequence>
<dbReference type="SUPFAM" id="SSF48452">
    <property type="entry name" value="TPR-like"/>
    <property type="match status" value="1"/>
</dbReference>
<comment type="caution">
    <text evidence="2">The sequence shown here is derived from an EMBL/GenBank/DDBJ whole genome shotgun (WGS) entry which is preliminary data.</text>
</comment>
<dbReference type="RefSeq" id="WP_150899521.1">
    <property type="nucleotide sequence ID" value="NZ_WAAU01000012.1"/>
</dbReference>
<feature type="repeat" description="TPR" evidence="1">
    <location>
        <begin position="71"/>
        <end position="104"/>
    </location>
</feature>
<reference evidence="2 3" key="1">
    <citation type="submission" date="2019-09" db="EMBL/GenBank/DDBJ databases">
        <authorList>
            <person name="Cao W.R."/>
        </authorList>
    </citation>
    <scope>NUCLEOTIDE SEQUENCE [LARGE SCALE GENOMIC DNA]</scope>
    <source>
        <strain evidence="3">a4</strain>
    </source>
</reference>
<dbReference type="InterPro" id="IPR019734">
    <property type="entry name" value="TPR_rpt"/>
</dbReference>
<dbReference type="Gene3D" id="1.25.40.10">
    <property type="entry name" value="Tetratricopeptide repeat domain"/>
    <property type="match status" value="1"/>
</dbReference>
<organism evidence="2 3">
    <name type="scientific">Tenacibaculum aiptasiae</name>
    <dbReference type="NCBI Taxonomy" id="426481"/>
    <lineage>
        <taxon>Bacteria</taxon>
        <taxon>Pseudomonadati</taxon>
        <taxon>Bacteroidota</taxon>
        <taxon>Flavobacteriia</taxon>
        <taxon>Flavobacteriales</taxon>
        <taxon>Flavobacteriaceae</taxon>
        <taxon>Tenacibaculum</taxon>
    </lineage>
</organism>
<dbReference type="PROSITE" id="PS50005">
    <property type="entry name" value="TPR"/>
    <property type="match status" value="1"/>
</dbReference>
<evidence type="ECO:0000313" key="2">
    <source>
        <dbReference type="EMBL" id="KAB1158551.1"/>
    </source>
</evidence>